<dbReference type="EMBL" id="GBRH01215405">
    <property type="protein sequence ID" value="JAD82490.1"/>
    <property type="molecule type" value="Transcribed_RNA"/>
</dbReference>
<dbReference type="AlphaFoldDB" id="A0A0A9D9Z0"/>
<organism evidence="1">
    <name type="scientific">Arundo donax</name>
    <name type="common">Giant reed</name>
    <name type="synonym">Donax arundinaceus</name>
    <dbReference type="NCBI Taxonomy" id="35708"/>
    <lineage>
        <taxon>Eukaryota</taxon>
        <taxon>Viridiplantae</taxon>
        <taxon>Streptophyta</taxon>
        <taxon>Embryophyta</taxon>
        <taxon>Tracheophyta</taxon>
        <taxon>Spermatophyta</taxon>
        <taxon>Magnoliopsida</taxon>
        <taxon>Liliopsida</taxon>
        <taxon>Poales</taxon>
        <taxon>Poaceae</taxon>
        <taxon>PACMAD clade</taxon>
        <taxon>Arundinoideae</taxon>
        <taxon>Arundineae</taxon>
        <taxon>Arundo</taxon>
    </lineage>
</organism>
<sequence length="126" mass="14626">MTNHTCSRKGSLCFSRIIHHLSSKGDSLLLFHTAHNHHTQPCHFHCQFSCCHCEFNLKNCLQLLLIEFIIRNFIGPVVPSSFHSLHWQSQFVIKTALVQHFDLPDPYDALRFLPKLECSMIPLEML</sequence>
<accession>A0A0A9D9Z0</accession>
<name>A0A0A9D9Z0_ARUDO</name>
<protein>
    <submittedName>
        <fullName evidence="1">Uncharacterized protein</fullName>
    </submittedName>
</protein>
<reference evidence="1" key="1">
    <citation type="submission" date="2014-09" db="EMBL/GenBank/DDBJ databases">
        <authorList>
            <person name="Magalhaes I.L.F."/>
            <person name="Oliveira U."/>
            <person name="Santos F.R."/>
            <person name="Vidigal T.H.D.A."/>
            <person name="Brescovit A.D."/>
            <person name="Santos A.J."/>
        </authorList>
    </citation>
    <scope>NUCLEOTIDE SEQUENCE</scope>
    <source>
        <tissue evidence="1">Shoot tissue taken approximately 20 cm above the soil surface</tissue>
    </source>
</reference>
<evidence type="ECO:0000313" key="1">
    <source>
        <dbReference type="EMBL" id="JAD82490.1"/>
    </source>
</evidence>
<proteinExistence type="predicted"/>
<reference evidence="1" key="2">
    <citation type="journal article" date="2015" name="Data Brief">
        <title>Shoot transcriptome of the giant reed, Arundo donax.</title>
        <authorList>
            <person name="Barrero R.A."/>
            <person name="Guerrero F.D."/>
            <person name="Moolhuijzen P."/>
            <person name="Goolsby J.A."/>
            <person name="Tidwell J."/>
            <person name="Bellgard S.E."/>
            <person name="Bellgard M.I."/>
        </authorList>
    </citation>
    <scope>NUCLEOTIDE SEQUENCE</scope>
    <source>
        <tissue evidence="1">Shoot tissue taken approximately 20 cm above the soil surface</tissue>
    </source>
</reference>